<keyword evidence="4 9" id="KW-0276">Fatty acid metabolism</keyword>
<feature type="active site" evidence="9">
    <location>
        <position position="112"/>
    </location>
</feature>
<dbReference type="InterPro" id="IPR004655">
    <property type="entry name" value="FabH"/>
</dbReference>
<dbReference type="InterPro" id="IPR013751">
    <property type="entry name" value="ACP_syn_III_N"/>
</dbReference>
<dbReference type="GO" id="GO:0033818">
    <property type="term" value="F:beta-ketoacyl-acyl-carrier-protein synthase III activity"/>
    <property type="evidence" value="ECO:0007669"/>
    <property type="project" value="UniProtKB-UniRule"/>
</dbReference>
<evidence type="ECO:0000256" key="3">
    <source>
        <dbReference type="ARBA" id="ARBA00022679"/>
    </source>
</evidence>
<feature type="domain" description="Beta-ketoacyl-[acyl-carrier-protein] synthase III N-terminal" evidence="11">
    <location>
        <begin position="106"/>
        <end position="182"/>
    </location>
</feature>
<protein>
    <recommendedName>
        <fullName evidence="9">Beta-ketoacyl-[acyl-carrier-protein] synthase III</fullName>
        <shortName evidence="9">Beta-ketoacyl-ACP synthase III</shortName>
        <shortName evidence="9">KAS III</shortName>
        <ecNumber evidence="9">2.3.1.180</ecNumber>
    </recommendedName>
    <alternativeName>
        <fullName evidence="9">3-oxoacyl-[acyl-carrier-protein] synthase 3</fullName>
    </alternativeName>
    <alternativeName>
        <fullName evidence="9">3-oxoacyl-[acyl-carrier-protein] synthase III</fullName>
    </alternativeName>
</protein>
<dbReference type="NCBIfam" id="TIGR00747">
    <property type="entry name" value="fabH"/>
    <property type="match status" value="1"/>
</dbReference>
<evidence type="ECO:0000256" key="2">
    <source>
        <dbReference type="ARBA" id="ARBA00022516"/>
    </source>
</evidence>
<evidence type="ECO:0000259" key="11">
    <source>
        <dbReference type="Pfam" id="PF08545"/>
    </source>
</evidence>
<evidence type="ECO:0000256" key="8">
    <source>
        <dbReference type="ARBA" id="ARBA00023315"/>
    </source>
</evidence>
<gene>
    <name evidence="9 12" type="primary">fabH</name>
    <name evidence="12" type="ORF">ERS852406_01502</name>
</gene>
<dbReference type="EC" id="2.3.1.180" evidence="9"/>
<dbReference type="InterPro" id="IPR013747">
    <property type="entry name" value="ACP_syn_III_C"/>
</dbReference>
<dbReference type="SUPFAM" id="SSF53901">
    <property type="entry name" value="Thiolase-like"/>
    <property type="match status" value="1"/>
</dbReference>
<reference evidence="12 13" key="1">
    <citation type="submission" date="2015-09" db="EMBL/GenBank/DDBJ databases">
        <authorList>
            <consortium name="Pathogen Informatics"/>
        </authorList>
    </citation>
    <scope>NUCLEOTIDE SEQUENCE [LARGE SCALE GENOMIC DNA]</scope>
    <source>
        <strain evidence="12 13">2789STDY5608849</strain>
    </source>
</reference>
<comment type="pathway">
    <text evidence="9">Lipid metabolism; fatty acid biosynthesis.</text>
</comment>
<dbReference type="Gene3D" id="3.40.47.10">
    <property type="match status" value="1"/>
</dbReference>
<dbReference type="GO" id="GO:0005737">
    <property type="term" value="C:cytoplasm"/>
    <property type="evidence" value="ECO:0007669"/>
    <property type="project" value="UniProtKB-SubCell"/>
</dbReference>
<feature type="region of interest" description="ACP-binding" evidence="9">
    <location>
        <begin position="237"/>
        <end position="241"/>
    </location>
</feature>
<dbReference type="UniPathway" id="UPA00094"/>
<dbReference type="GO" id="GO:0004315">
    <property type="term" value="F:3-oxoacyl-[acyl-carrier-protein] synthase activity"/>
    <property type="evidence" value="ECO:0007669"/>
    <property type="project" value="InterPro"/>
</dbReference>
<evidence type="ECO:0000256" key="4">
    <source>
        <dbReference type="ARBA" id="ARBA00022832"/>
    </source>
</evidence>
<accession>A0A174D790</accession>
<keyword evidence="3 9" id="KW-0808">Transferase</keyword>
<evidence type="ECO:0000256" key="1">
    <source>
        <dbReference type="ARBA" id="ARBA00008642"/>
    </source>
</evidence>
<name>A0A174D790_9FIRM</name>
<comment type="similarity">
    <text evidence="1 9">Belongs to the thiolase-like superfamily. FabH family.</text>
</comment>
<keyword evidence="8 9" id="KW-0012">Acyltransferase</keyword>
<comment type="subcellular location">
    <subcellularLocation>
        <location evidence="9">Cytoplasm</location>
    </subcellularLocation>
</comment>
<feature type="active site" evidence="9">
    <location>
        <position position="266"/>
    </location>
</feature>
<dbReference type="CDD" id="cd00830">
    <property type="entry name" value="KAS_III"/>
    <property type="match status" value="1"/>
</dbReference>
<keyword evidence="2 9" id="KW-0444">Lipid biosynthesis</keyword>
<keyword evidence="5 9" id="KW-0443">Lipid metabolism</keyword>
<keyword evidence="7 9" id="KW-0511">Multifunctional enzyme</keyword>
<feature type="active site" evidence="9">
    <location>
        <position position="236"/>
    </location>
</feature>
<keyword evidence="9" id="KW-0963">Cytoplasm</keyword>
<evidence type="ECO:0000313" key="13">
    <source>
        <dbReference type="Proteomes" id="UP000095706"/>
    </source>
</evidence>
<comment type="subunit">
    <text evidence="9">Homodimer.</text>
</comment>
<evidence type="ECO:0000313" key="12">
    <source>
        <dbReference type="EMBL" id="CUO21481.1"/>
    </source>
</evidence>
<dbReference type="PANTHER" id="PTHR43091:SF1">
    <property type="entry name" value="BETA-KETOACYL-[ACYL-CARRIER-PROTEIN] SYNTHASE III, CHLOROPLASTIC"/>
    <property type="match status" value="1"/>
</dbReference>
<comment type="domain">
    <text evidence="9">The last Arg residue of the ACP-binding site is essential for the weak association between ACP/AcpP and FabH.</text>
</comment>
<evidence type="ECO:0000256" key="6">
    <source>
        <dbReference type="ARBA" id="ARBA00023160"/>
    </source>
</evidence>
<dbReference type="NCBIfam" id="NF006829">
    <property type="entry name" value="PRK09352.1"/>
    <property type="match status" value="1"/>
</dbReference>
<evidence type="ECO:0000256" key="7">
    <source>
        <dbReference type="ARBA" id="ARBA00023268"/>
    </source>
</evidence>
<evidence type="ECO:0000256" key="9">
    <source>
        <dbReference type="HAMAP-Rule" id="MF_01815"/>
    </source>
</evidence>
<dbReference type="AlphaFoldDB" id="A0A174D790"/>
<dbReference type="Pfam" id="PF08545">
    <property type="entry name" value="ACP_syn_III"/>
    <property type="match status" value="1"/>
</dbReference>
<comment type="catalytic activity">
    <reaction evidence="9">
        <text>malonyl-[ACP] + acetyl-CoA + H(+) = 3-oxobutanoyl-[ACP] + CO2 + CoA</text>
        <dbReference type="Rhea" id="RHEA:12080"/>
        <dbReference type="Rhea" id="RHEA-COMP:9623"/>
        <dbReference type="Rhea" id="RHEA-COMP:9625"/>
        <dbReference type="ChEBI" id="CHEBI:15378"/>
        <dbReference type="ChEBI" id="CHEBI:16526"/>
        <dbReference type="ChEBI" id="CHEBI:57287"/>
        <dbReference type="ChEBI" id="CHEBI:57288"/>
        <dbReference type="ChEBI" id="CHEBI:78449"/>
        <dbReference type="ChEBI" id="CHEBI:78450"/>
        <dbReference type="EC" id="2.3.1.180"/>
    </reaction>
</comment>
<dbReference type="PANTHER" id="PTHR43091">
    <property type="entry name" value="3-OXOACYL-[ACYL-CARRIER-PROTEIN] SYNTHASE"/>
    <property type="match status" value="1"/>
</dbReference>
<organism evidence="12 13">
    <name type="scientific">Fusicatenibacter saccharivorans</name>
    <dbReference type="NCBI Taxonomy" id="1150298"/>
    <lineage>
        <taxon>Bacteria</taxon>
        <taxon>Bacillati</taxon>
        <taxon>Bacillota</taxon>
        <taxon>Clostridia</taxon>
        <taxon>Lachnospirales</taxon>
        <taxon>Lachnospiraceae</taxon>
        <taxon>Fusicatenibacter</taxon>
    </lineage>
</organism>
<dbReference type="Pfam" id="PF08541">
    <property type="entry name" value="ACP_syn_III_C"/>
    <property type="match status" value="1"/>
</dbReference>
<evidence type="ECO:0000256" key="5">
    <source>
        <dbReference type="ARBA" id="ARBA00023098"/>
    </source>
</evidence>
<evidence type="ECO:0000259" key="10">
    <source>
        <dbReference type="Pfam" id="PF08541"/>
    </source>
</evidence>
<dbReference type="EMBL" id="CYYV01000006">
    <property type="protein sequence ID" value="CUO21481.1"/>
    <property type="molecule type" value="Genomic_DNA"/>
</dbReference>
<keyword evidence="6 9" id="KW-0275">Fatty acid biosynthesis</keyword>
<comment type="function">
    <text evidence="9">Catalyzes the condensation reaction of fatty acid synthesis by the addition to an acyl acceptor of two carbons from malonyl-ACP. Catalyzes the first condensation reaction which initiates fatty acid synthesis and may therefore play a role in governing the total rate of fatty acid production. Possesses both acetoacetyl-ACP synthase and acetyl transacylase activities. Its substrate specificity determines the biosynthesis of branched-chain and/or straight-chain of fatty acids.</text>
</comment>
<proteinExistence type="inferred from homology"/>
<dbReference type="GO" id="GO:0006633">
    <property type="term" value="P:fatty acid biosynthetic process"/>
    <property type="evidence" value="ECO:0007669"/>
    <property type="project" value="UniProtKB-UniRule"/>
</dbReference>
<dbReference type="HAMAP" id="MF_01815">
    <property type="entry name" value="FabH"/>
    <property type="match status" value="1"/>
</dbReference>
<dbReference type="RefSeq" id="WP_055227407.1">
    <property type="nucleotide sequence ID" value="NZ_CYYV01000006.1"/>
</dbReference>
<dbReference type="Proteomes" id="UP000095706">
    <property type="component" value="Unassembled WGS sequence"/>
</dbReference>
<dbReference type="InterPro" id="IPR016039">
    <property type="entry name" value="Thiolase-like"/>
</dbReference>
<sequence length="309" mass="33433">MKNGRIAGTGSYVPETIWKNEDLEKMVETSDAWIRERTGIGARHIAGEETVAQMAVKAARRALENAGICSTELDLILVGTSSSESIFPNTACLVQDEIGAFRAACLDVSAACTGFLAVYELGQLYIRSGKAKNVLLIGADALSRLVDWSDRGTCILFGDGAGAIVLTAEEQETKACEKIHSDGEKGVSLTCEKGTYLQMDGRAVFQFALSRVPEVIREVLAEADMAVEEIDAFILHQANSRIIDGVAKRLKAPKEKFPRNIEAYGNTCAASIPILLDEWNRSGRAKKGQRIVLSGFGAGLIWGAAYLEW</sequence>
<feature type="domain" description="Beta-ketoacyl-[acyl-carrier-protein] synthase III C-terminal" evidence="10">
    <location>
        <begin position="220"/>
        <end position="309"/>
    </location>
</feature>